<evidence type="ECO:0000313" key="13">
    <source>
        <dbReference type="Proteomes" id="UP000320766"/>
    </source>
</evidence>
<keyword evidence="5" id="KW-0067">ATP-binding</keyword>
<dbReference type="PROSITE" id="PS51194">
    <property type="entry name" value="HELICASE_CTER"/>
    <property type="match status" value="1"/>
</dbReference>
<dbReference type="SUPFAM" id="SSF52540">
    <property type="entry name" value="P-loop containing nucleoside triphosphate hydrolases"/>
    <property type="match status" value="1"/>
</dbReference>
<dbReference type="SMART" id="SM00490">
    <property type="entry name" value="HELICc"/>
    <property type="match status" value="1"/>
</dbReference>
<dbReference type="InterPro" id="IPR017170">
    <property type="entry name" value="Lhr-like"/>
</dbReference>
<keyword evidence="4 12" id="KW-0347">Helicase</keyword>
<feature type="domain" description="Helicase C-terminal" evidence="11">
    <location>
        <begin position="248"/>
        <end position="393"/>
    </location>
</feature>
<dbReference type="PANTHER" id="PTHR47962:SF5">
    <property type="entry name" value="ATP-DEPENDENT HELICASE LHR-RELATED"/>
    <property type="match status" value="1"/>
</dbReference>
<dbReference type="AlphaFoldDB" id="A0A520KZ25"/>
<evidence type="ECO:0000256" key="8">
    <source>
        <dbReference type="ARBA" id="ARBA00023235"/>
    </source>
</evidence>
<dbReference type="InterPro" id="IPR027417">
    <property type="entry name" value="P-loop_NTPase"/>
</dbReference>
<dbReference type="Proteomes" id="UP000320766">
    <property type="component" value="Unassembled WGS sequence"/>
</dbReference>
<dbReference type="GO" id="GO:0005524">
    <property type="term" value="F:ATP binding"/>
    <property type="evidence" value="ECO:0007669"/>
    <property type="project" value="UniProtKB-KW"/>
</dbReference>
<evidence type="ECO:0000256" key="4">
    <source>
        <dbReference type="ARBA" id="ARBA00022806"/>
    </source>
</evidence>
<keyword evidence="7" id="KW-0234">DNA repair</keyword>
<comment type="similarity">
    <text evidence="9">Belongs to the Lhr helicase family. Lhr-Core subfamily.</text>
</comment>
<dbReference type="GO" id="GO:0003677">
    <property type="term" value="F:DNA binding"/>
    <property type="evidence" value="ECO:0007669"/>
    <property type="project" value="UniProtKB-KW"/>
</dbReference>
<dbReference type="InterPro" id="IPR013701">
    <property type="entry name" value="Lhr-like_DEAD/DEAH_assoc"/>
</dbReference>
<dbReference type="PROSITE" id="PS51192">
    <property type="entry name" value="HELICASE_ATP_BIND_1"/>
    <property type="match status" value="1"/>
</dbReference>
<dbReference type="Pfam" id="PF00270">
    <property type="entry name" value="DEAD"/>
    <property type="match status" value="1"/>
</dbReference>
<dbReference type="GO" id="GO:0004386">
    <property type="term" value="F:helicase activity"/>
    <property type="evidence" value="ECO:0007669"/>
    <property type="project" value="UniProtKB-KW"/>
</dbReference>
<proteinExistence type="inferred from homology"/>
<dbReference type="PANTHER" id="PTHR47962">
    <property type="entry name" value="ATP-DEPENDENT HELICASE LHR-RELATED-RELATED"/>
    <property type="match status" value="1"/>
</dbReference>
<protein>
    <submittedName>
        <fullName evidence="12">DEAD/DEAH box helicase</fullName>
    </submittedName>
</protein>
<keyword evidence="1" id="KW-0547">Nucleotide-binding</keyword>
<dbReference type="EMBL" id="RXIL01000001">
    <property type="protein sequence ID" value="RZN73892.1"/>
    <property type="molecule type" value="Genomic_DNA"/>
</dbReference>
<feature type="domain" description="Helicase ATP-binding" evidence="10">
    <location>
        <begin position="29"/>
        <end position="206"/>
    </location>
</feature>
<gene>
    <name evidence="12" type="ORF">EF807_00005</name>
</gene>
<reference evidence="12 13" key="1">
    <citation type="journal article" date="2019" name="Nat. Microbiol.">
        <title>Wide diversity of methane and short-chain alkane metabolisms in uncultured archaea.</title>
        <authorList>
            <person name="Borrel G."/>
            <person name="Adam P.S."/>
            <person name="McKay L.J."/>
            <person name="Chen L.X."/>
            <person name="Sierra-Garcia I.N."/>
            <person name="Sieber C.M."/>
            <person name="Letourneur Q."/>
            <person name="Ghozlane A."/>
            <person name="Andersen G.L."/>
            <person name="Li W.J."/>
            <person name="Hallam S.J."/>
            <person name="Muyzer G."/>
            <person name="de Oliveira V.M."/>
            <person name="Inskeep W.P."/>
            <person name="Banfield J.F."/>
            <person name="Gribaldo S."/>
        </authorList>
    </citation>
    <scope>NUCLEOTIDE SEQUENCE [LARGE SCALE GENOMIC DNA]</scope>
    <source>
        <strain evidence="12">NM1b</strain>
    </source>
</reference>
<dbReference type="GO" id="GO:0006281">
    <property type="term" value="P:DNA repair"/>
    <property type="evidence" value="ECO:0007669"/>
    <property type="project" value="UniProtKB-KW"/>
</dbReference>
<organism evidence="12 13">
    <name type="scientific">Candidatus Methanolliviera hydrocarbonicum</name>
    <dbReference type="NCBI Taxonomy" id="2491085"/>
    <lineage>
        <taxon>Archaea</taxon>
        <taxon>Methanobacteriati</taxon>
        <taxon>Methanobacteriota</taxon>
        <taxon>Candidatus Methanoliparia</taxon>
        <taxon>Candidatus Methanoliparales</taxon>
        <taxon>Candidatus Methanollivieraceae</taxon>
        <taxon>Candidatus Methanolliviera</taxon>
    </lineage>
</organism>
<dbReference type="Gene3D" id="3.40.50.300">
    <property type="entry name" value="P-loop containing nucleotide triphosphate hydrolases"/>
    <property type="match status" value="2"/>
</dbReference>
<evidence type="ECO:0000256" key="7">
    <source>
        <dbReference type="ARBA" id="ARBA00023204"/>
    </source>
</evidence>
<dbReference type="PIRSF" id="PIRSF037307">
    <property type="entry name" value="Lhr-like_helic_prd"/>
    <property type="match status" value="1"/>
</dbReference>
<evidence type="ECO:0000259" key="10">
    <source>
        <dbReference type="PROSITE" id="PS51192"/>
    </source>
</evidence>
<evidence type="ECO:0000313" key="12">
    <source>
        <dbReference type="EMBL" id="RZN73892.1"/>
    </source>
</evidence>
<sequence>MEKVFDVLDERIKDLLWEIEPSETQISAIPPILDGKNVLLVAPTGTGKTEAAMLPVFHGILKEKGRGVSAVYITPLRALNRDMLRRLEEWGKKLGIDVKVRHGDTSKYERRRQVENPPDVLITTPETLQILFVGKRLREILRDVRYVILDEVHELASSKRGVQLSIALERLERLRRGKIQRIGLSATVGNREEMARFMVGNERDCEIIDVPTAKSYEIEVLSPYSCEKDEKRAEELFVNPEMMAHLNLIRETINESRSTLIFTNTRQMAEMLGSRLKMLGSSCDLHHGSLSREIRIKTEESFKRGDLKALICTSSMELGIDVGNVDNVIQYTSPREVGRLLQRMGRSGHGIQKISRGKIIATSPDDIMESWVIARRGLYGELSVIPMMEDSYDVLANQICGSLIERKSVDLKEIFNCVKRAYPYRNLAKEKFMEVLRELKRQRLVFFDFNNFDEEDEEKVVKIGGRTYQYYYENISMILDEKKFDVVDIVRREKIGSLDESFVISSVRRGSVFITRGDMWRIIDLDDEKIEVEPIKDPGGEIPNWVGEEIPVPFEVAMEVGRIRGIFSSGMNDERELLKRLSDYPIEENSFSKVYDLMRRQEGFIVPTDKVLTIEGGENSAIINLCGGHRVNETLGEALSALISARFGVSVGMEIDPYRIKFTFPRRISADLIRRILIETDPGHLEGIIKLSLKNISLLKWKMIGVARRFGALSKGFDHRKISMDKFLHLFEDSIIFEEAVKEVLYDKMDLKNAKKVLEEIRKEKIKVLTSKITPIGSSGYSTSRALFCSEAADDTIIGVLKNRIMEDSVILFCLNCKRWRTKKKVKNVPEEIVCPICESRLIAALKPWEEEEIKLIKRGGGYSKEDEKRVKKVYRNANIVLSCGREAVIALASRGVGPDTAAKIVDKTRESEEEFYRDILDAERNFARTKRFWD</sequence>
<dbReference type="InterPro" id="IPR001650">
    <property type="entry name" value="Helicase_C-like"/>
</dbReference>
<evidence type="ECO:0000256" key="9">
    <source>
        <dbReference type="ARBA" id="ARBA00093467"/>
    </source>
</evidence>
<dbReference type="InterPro" id="IPR014001">
    <property type="entry name" value="Helicase_ATP-bd"/>
</dbReference>
<keyword evidence="2" id="KW-0227">DNA damage</keyword>
<accession>A0A520KZ25</accession>
<dbReference type="GO" id="GO:0140097">
    <property type="term" value="F:catalytic activity, acting on DNA"/>
    <property type="evidence" value="ECO:0007669"/>
    <property type="project" value="UniProtKB-ARBA"/>
</dbReference>
<dbReference type="InterPro" id="IPR052511">
    <property type="entry name" value="ATP-dep_Helicase"/>
</dbReference>
<name>A0A520KZ25_9EURY</name>
<dbReference type="Pfam" id="PF00271">
    <property type="entry name" value="Helicase_C"/>
    <property type="match status" value="1"/>
</dbReference>
<evidence type="ECO:0000256" key="3">
    <source>
        <dbReference type="ARBA" id="ARBA00022801"/>
    </source>
</evidence>
<dbReference type="InterPro" id="IPR045628">
    <property type="entry name" value="Lhr_WH_dom"/>
</dbReference>
<dbReference type="CDD" id="cd17922">
    <property type="entry name" value="DEXHc_LHR-like"/>
    <property type="match status" value="1"/>
</dbReference>
<keyword evidence="8" id="KW-0413">Isomerase</keyword>
<dbReference type="SMART" id="SM00487">
    <property type="entry name" value="DEXDc"/>
    <property type="match status" value="1"/>
</dbReference>
<dbReference type="InterPro" id="IPR011545">
    <property type="entry name" value="DEAD/DEAH_box_helicase_dom"/>
</dbReference>
<evidence type="ECO:0000256" key="1">
    <source>
        <dbReference type="ARBA" id="ARBA00022741"/>
    </source>
</evidence>
<evidence type="ECO:0000259" key="11">
    <source>
        <dbReference type="PROSITE" id="PS51194"/>
    </source>
</evidence>
<dbReference type="SMART" id="SM00382">
    <property type="entry name" value="AAA"/>
    <property type="match status" value="1"/>
</dbReference>
<keyword evidence="3" id="KW-0378">Hydrolase</keyword>
<evidence type="ECO:0000256" key="2">
    <source>
        <dbReference type="ARBA" id="ARBA00022763"/>
    </source>
</evidence>
<dbReference type="Pfam" id="PF08494">
    <property type="entry name" value="DEAD_assoc"/>
    <property type="match status" value="1"/>
</dbReference>
<dbReference type="Pfam" id="PF19306">
    <property type="entry name" value="WHD_Lhr"/>
    <property type="match status" value="1"/>
</dbReference>
<evidence type="ECO:0000256" key="5">
    <source>
        <dbReference type="ARBA" id="ARBA00022840"/>
    </source>
</evidence>
<evidence type="ECO:0000256" key="6">
    <source>
        <dbReference type="ARBA" id="ARBA00023125"/>
    </source>
</evidence>
<dbReference type="GO" id="GO:0016887">
    <property type="term" value="F:ATP hydrolysis activity"/>
    <property type="evidence" value="ECO:0007669"/>
    <property type="project" value="TreeGrafter"/>
</dbReference>
<comment type="caution">
    <text evidence="12">The sequence shown here is derived from an EMBL/GenBank/DDBJ whole genome shotgun (WGS) entry which is preliminary data.</text>
</comment>
<dbReference type="InterPro" id="IPR003593">
    <property type="entry name" value="AAA+_ATPase"/>
</dbReference>
<keyword evidence="6" id="KW-0238">DNA-binding</keyword>